<dbReference type="InterPro" id="IPR002227">
    <property type="entry name" value="Tyrosinase_Cu-bd"/>
</dbReference>
<feature type="chain" id="PRO_5015104155" evidence="3">
    <location>
        <begin position="17"/>
        <end position="407"/>
    </location>
</feature>
<evidence type="ECO:0000259" key="4">
    <source>
        <dbReference type="PROSITE" id="PS00497"/>
    </source>
</evidence>
<protein>
    <submittedName>
        <fullName evidence="6">Tyrosinase</fullName>
    </submittedName>
</protein>
<dbReference type="EMBL" id="NHZQ01000447">
    <property type="protein sequence ID" value="PSK33967.1"/>
    <property type="molecule type" value="Genomic_DNA"/>
</dbReference>
<evidence type="ECO:0000259" key="5">
    <source>
        <dbReference type="PROSITE" id="PS00498"/>
    </source>
</evidence>
<dbReference type="AlphaFoldDB" id="A0A2P7YDE6"/>
<evidence type="ECO:0000256" key="2">
    <source>
        <dbReference type="ARBA" id="ARBA00023002"/>
    </source>
</evidence>
<organism evidence="6 7">
    <name type="scientific">Elsinoe australis</name>
    <dbReference type="NCBI Taxonomy" id="40998"/>
    <lineage>
        <taxon>Eukaryota</taxon>
        <taxon>Fungi</taxon>
        <taxon>Dikarya</taxon>
        <taxon>Ascomycota</taxon>
        <taxon>Pezizomycotina</taxon>
        <taxon>Dothideomycetes</taxon>
        <taxon>Dothideomycetidae</taxon>
        <taxon>Myriangiales</taxon>
        <taxon>Elsinoaceae</taxon>
        <taxon>Elsinoe</taxon>
    </lineage>
</organism>
<evidence type="ECO:0000313" key="7">
    <source>
        <dbReference type="Proteomes" id="UP000243723"/>
    </source>
</evidence>
<dbReference type="PROSITE" id="PS00497">
    <property type="entry name" value="TYROSINASE_1"/>
    <property type="match status" value="1"/>
</dbReference>
<dbReference type="GO" id="GO:0016491">
    <property type="term" value="F:oxidoreductase activity"/>
    <property type="evidence" value="ECO:0007669"/>
    <property type="project" value="UniProtKB-KW"/>
</dbReference>
<dbReference type="GO" id="GO:0046872">
    <property type="term" value="F:metal ion binding"/>
    <property type="evidence" value="ECO:0007669"/>
    <property type="project" value="UniProtKB-KW"/>
</dbReference>
<dbReference type="Gene3D" id="1.10.1280.10">
    <property type="entry name" value="Di-copper center containing domain from catechol oxidase"/>
    <property type="match status" value="1"/>
</dbReference>
<feature type="domain" description="Tyrosinase copper-binding" evidence="5">
    <location>
        <begin position="327"/>
        <end position="338"/>
    </location>
</feature>
<keyword evidence="7" id="KW-1185">Reference proteome</keyword>
<reference evidence="6 7" key="1">
    <citation type="submission" date="2017-05" db="EMBL/GenBank/DDBJ databases">
        <title>Draft genome sequence of Elsinoe australis.</title>
        <authorList>
            <person name="Cheng Q."/>
        </authorList>
    </citation>
    <scope>NUCLEOTIDE SEQUENCE [LARGE SCALE GENOMIC DNA]</scope>
    <source>
        <strain evidence="6 7">NL1</strain>
    </source>
</reference>
<dbReference type="Pfam" id="PF00264">
    <property type="entry name" value="Tyrosinase"/>
    <property type="match status" value="1"/>
</dbReference>
<keyword evidence="1" id="KW-0479">Metal-binding</keyword>
<dbReference type="InterPro" id="IPR050316">
    <property type="entry name" value="Tyrosinase/Hemocyanin"/>
</dbReference>
<evidence type="ECO:0000256" key="3">
    <source>
        <dbReference type="SAM" id="SignalP"/>
    </source>
</evidence>
<feature type="signal peptide" evidence="3">
    <location>
        <begin position="1"/>
        <end position="16"/>
    </location>
</feature>
<dbReference type="InterPro" id="IPR008922">
    <property type="entry name" value="Di-copper_centre_dom_sf"/>
</dbReference>
<comment type="caution">
    <text evidence="6">The sequence shown here is derived from an EMBL/GenBank/DDBJ whole genome shotgun (WGS) entry which is preliminary data.</text>
</comment>
<keyword evidence="2" id="KW-0560">Oxidoreductase</keyword>
<name>A0A2P7YDE6_9PEZI</name>
<gene>
    <name evidence="6" type="ORF">B9Z65_8293</name>
</gene>
<keyword evidence="3" id="KW-0732">Signal</keyword>
<dbReference type="PROSITE" id="PS00498">
    <property type="entry name" value="TYROSINASE_2"/>
    <property type="match status" value="1"/>
</dbReference>
<dbReference type="PANTHER" id="PTHR11474:SF125">
    <property type="entry name" value="N-ACETYL-6-HYDROXYTRYPTOPHAN OXIDASE IVOB-RELATED"/>
    <property type="match status" value="1"/>
</dbReference>
<dbReference type="PANTHER" id="PTHR11474">
    <property type="entry name" value="TYROSINASE FAMILY MEMBER"/>
    <property type="match status" value="1"/>
</dbReference>
<feature type="domain" description="Tyrosinase copper-binding" evidence="4">
    <location>
        <begin position="132"/>
        <end position="149"/>
    </location>
</feature>
<evidence type="ECO:0000313" key="6">
    <source>
        <dbReference type="EMBL" id="PSK33967.1"/>
    </source>
</evidence>
<dbReference type="PRINTS" id="PR00092">
    <property type="entry name" value="TYROSINASE"/>
</dbReference>
<sequence>MKLLLSILLLASQGLTAPTTSWVPDDTSASQEFADIALQNALNVPSNYSSRCNPSTAPRRREWHDLSLTDRRKWIAAVRCLQTKPSRIGESVPGAKTRYDDFVAIASAPLASLRTTSPNISSQHIQQTPVIHGTGNFLSWHRHYTWAFEQALRTECNYTSHQPYLNWAKISSSPLSSPLFDGSPSSIGNNGAYRPHPGITLGGTHPNRTTLSFPPGLGGGCHTSGPFANTTVNLGPVASYLPYLKPNPLKSGLGYNPQCIIRDINPAAAREASDKNVTDLLTTSPDIASFQSQLQGVFERGIYGVHTSGHYLLGGAPGGDFFTSPGDPYFWLHHAMVDRVWWMWQGQVADGSREEVVAGTVTMNDEPHSRDATLEDEIDLGGGLLGETVRIRDAVRTTAGPYCYLYE</sequence>
<proteinExistence type="predicted"/>
<dbReference type="Proteomes" id="UP000243723">
    <property type="component" value="Unassembled WGS sequence"/>
</dbReference>
<dbReference type="OrthoDB" id="6132182at2759"/>
<accession>A0A2P7YDE6</accession>
<evidence type="ECO:0000256" key="1">
    <source>
        <dbReference type="ARBA" id="ARBA00022723"/>
    </source>
</evidence>
<dbReference type="SUPFAM" id="SSF48056">
    <property type="entry name" value="Di-copper centre-containing domain"/>
    <property type="match status" value="1"/>
</dbReference>